<keyword evidence="4" id="KW-1185">Reference proteome</keyword>
<dbReference type="Pfam" id="PF03795">
    <property type="entry name" value="YCII"/>
    <property type="match status" value="1"/>
</dbReference>
<evidence type="ECO:0000256" key="1">
    <source>
        <dbReference type="ARBA" id="ARBA00007689"/>
    </source>
</evidence>
<feature type="domain" description="YCII-related" evidence="2">
    <location>
        <begin position="1"/>
        <end position="94"/>
    </location>
</feature>
<dbReference type="InterPro" id="IPR005545">
    <property type="entry name" value="YCII"/>
</dbReference>
<evidence type="ECO:0000259" key="2">
    <source>
        <dbReference type="Pfam" id="PF03795"/>
    </source>
</evidence>
<dbReference type="PANTHER" id="PTHR35174">
    <property type="entry name" value="BLL7171 PROTEIN-RELATED"/>
    <property type="match status" value="1"/>
</dbReference>
<dbReference type="EMBL" id="JBITYG010000017">
    <property type="protein sequence ID" value="MFI9106278.1"/>
    <property type="molecule type" value="Genomic_DNA"/>
</dbReference>
<dbReference type="SUPFAM" id="SSF54909">
    <property type="entry name" value="Dimeric alpha+beta barrel"/>
    <property type="match status" value="1"/>
</dbReference>
<name>A0ABW8CJM4_9ACTN</name>
<comment type="similarity">
    <text evidence="1">Belongs to the YciI family.</text>
</comment>
<comment type="caution">
    <text evidence="3">The sequence shown here is derived from an EMBL/GenBank/DDBJ whole genome shotgun (WGS) entry which is preliminary data.</text>
</comment>
<accession>A0ABW8CJM4</accession>
<evidence type="ECO:0000313" key="4">
    <source>
        <dbReference type="Proteomes" id="UP001614394"/>
    </source>
</evidence>
<organism evidence="3 4">
    <name type="scientific">Streptomyces fildesensis</name>
    <dbReference type="NCBI Taxonomy" id="375757"/>
    <lineage>
        <taxon>Bacteria</taxon>
        <taxon>Bacillati</taxon>
        <taxon>Actinomycetota</taxon>
        <taxon>Actinomycetes</taxon>
        <taxon>Kitasatosporales</taxon>
        <taxon>Streptomycetaceae</taxon>
        <taxon>Streptomyces</taxon>
    </lineage>
</organism>
<dbReference type="Gene3D" id="3.30.70.1060">
    <property type="entry name" value="Dimeric alpha+beta barrel"/>
    <property type="match status" value="1"/>
</dbReference>
<evidence type="ECO:0000313" key="3">
    <source>
        <dbReference type="EMBL" id="MFI9106278.1"/>
    </source>
</evidence>
<protein>
    <submittedName>
        <fullName evidence="3">YciI family protein</fullName>
    </submittedName>
</protein>
<sequence length="117" mass="13120">MRYMMMLRIEENTDMVPSEQLMEDMGKLIEEMTKAGVLLDTGGLRPTSEGTRIQLSGGKLTVIDGPFTEAKEVIGGYAMIDVKSKEEALEWASRFLRIHGDGWEIVSEIRQIEGPND</sequence>
<dbReference type="InterPro" id="IPR011008">
    <property type="entry name" value="Dimeric_a/b-barrel"/>
</dbReference>
<proteinExistence type="inferred from homology"/>
<dbReference type="RefSeq" id="WP_399657686.1">
    <property type="nucleotide sequence ID" value="NZ_JBITYG010000017.1"/>
</dbReference>
<reference evidence="3 4" key="1">
    <citation type="submission" date="2024-10" db="EMBL/GenBank/DDBJ databases">
        <title>The Natural Products Discovery Center: Release of the First 8490 Sequenced Strains for Exploring Actinobacteria Biosynthetic Diversity.</title>
        <authorList>
            <person name="Kalkreuter E."/>
            <person name="Kautsar S.A."/>
            <person name="Yang D."/>
            <person name="Bader C.D."/>
            <person name="Teijaro C.N."/>
            <person name="Fluegel L."/>
            <person name="Davis C.M."/>
            <person name="Simpson J.R."/>
            <person name="Lauterbach L."/>
            <person name="Steele A.D."/>
            <person name="Gui C."/>
            <person name="Meng S."/>
            <person name="Li G."/>
            <person name="Viehrig K."/>
            <person name="Ye F."/>
            <person name="Su P."/>
            <person name="Kiefer A.F."/>
            <person name="Nichols A."/>
            <person name="Cepeda A.J."/>
            <person name="Yan W."/>
            <person name="Fan B."/>
            <person name="Jiang Y."/>
            <person name="Adhikari A."/>
            <person name="Zheng C.-J."/>
            <person name="Schuster L."/>
            <person name="Cowan T.M."/>
            <person name="Smanski M.J."/>
            <person name="Chevrette M.G."/>
            <person name="De Carvalho L.P.S."/>
            <person name="Shen B."/>
        </authorList>
    </citation>
    <scope>NUCLEOTIDE SEQUENCE [LARGE SCALE GENOMIC DNA]</scope>
    <source>
        <strain evidence="3 4">NPDC053399</strain>
    </source>
</reference>
<dbReference type="Proteomes" id="UP001614394">
    <property type="component" value="Unassembled WGS sequence"/>
</dbReference>
<gene>
    <name evidence="3" type="ORF">ACIGXA_37820</name>
</gene>
<dbReference type="PANTHER" id="PTHR35174:SF1">
    <property type="entry name" value="BLL0086 PROTEIN"/>
    <property type="match status" value="1"/>
</dbReference>